<name>A0A098EGX6_ANAPH</name>
<reference evidence="7 8" key="1">
    <citation type="submission" date="2014-09" db="EMBL/GenBank/DDBJ databases">
        <authorList>
            <person name="Loux Valentin"/>
            <person name="Dugat Thibaut"/>
        </authorList>
    </citation>
    <scope>NUCLEOTIDE SEQUENCE [LARGE SCALE GENOMIC DNA]</scope>
    <source>
        <strain evidence="7 8">BOV-10_179</strain>
    </source>
</reference>
<dbReference type="InterPro" id="IPR011010">
    <property type="entry name" value="DNA_brk_join_enz"/>
</dbReference>
<evidence type="ECO:0000259" key="5">
    <source>
        <dbReference type="PROSITE" id="PS51898"/>
    </source>
</evidence>
<dbReference type="Pfam" id="PF00589">
    <property type="entry name" value="Phage_integrase"/>
    <property type="match status" value="1"/>
</dbReference>
<evidence type="ECO:0000259" key="6">
    <source>
        <dbReference type="PROSITE" id="PS51900"/>
    </source>
</evidence>
<dbReference type="InterPro" id="IPR002104">
    <property type="entry name" value="Integrase_catalytic"/>
</dbReference>
<dbReference type="EMBL" id="CCXQ01000029">
    <property type="protein sequence ID" value="CEG20561.1"/>
    <property type="molecule type" value="Genomic_DNA"/>
</dbReference>
<dbReference type="InterPro" id="IPR050090">
    <property type="entry name" value="Tyrosine_recombinase_XerCD"/>
</dbReference>
<sequence length="311" mass="34982">MGDDYIIRSFLEFLVSSKGVSENTVCSYKCDLEDLSQFLRRNGLKIVDASYGDLCEYIRNLNGRAYSAATIARRVSAIKGLCSFLYKDRIVHSDLSLSLESCRLGRTLPRVISESDIGMLLDIAKADLSAEGKRLYAIVNILYSSGVRISELIHLGFFEIDAMLHEHVGDIGYIIIKGKGNRERLVLLNEVAMDSIRAYLEVRKCFIAGENTESRWLFPGAKYDQCISRQRVGQLLKELAISAGIDPEKVSPHKFRHSFATHLLNNGSNIVFIQKMLGHVNLSTTQVYTHVASEQLRDVLSRFHPMSKSKN</sequence>
<dbReference type="RefSeq" id="WP_060757640.1">
    <property type="nucleotide sequence ID" value="NZ_CCXQ01000029.1"/>
</dbReference>
<dbReference type="InterPro" id="IPR010998">
    <property type="entry name" value="Integrase_recombinase_N"/>
</dbReference>
<proteinExistence type="predicted"/>
<dbReference type="InterPro" id="IPR044068">
    <property type="entry name" value="CB"/>
</dbReference>
<organism evidence="7 8">
    <name type="scientific">Anaplasma phagocytophilum</name>
    <name type="common">Ehrlichia phagocytophila</name>
    <dbReference type="NCBI Taxonomy" id="948"/>
    <lineage>
        <taxon>Bacteria</taxon>
        <taxon>Pseudomonadati</taxon>
        <taxon>Pseudomonadota</taxon>
        <taxon>Alphaproteobacteria</taxon>
        <taxon>Rickettsiales</taxon>
        <taxon>Anaplasmataceae</taxon>
        <taxon>Anaplasma</taxon>
        <taxon>phagocytophilum group</taxon>
    </lineage>
</organism>
<dbReference type="AlphaFoldDB" id="A0A098EGX6"/>
<keyword evidence="2 4" id="KW-0238">DNA-binding</keyword>
<evidence type="ECO:0000256" key="1">
    <source>
        <dbReference type="ARBA" id="ARBA00022908"/>
    </source>
</evidence>
<dbReference type="Pfam" id="PF02899">
    <property type="entry name" value="Phage_int_SAM_1"/>
    <property type="match status" value="1"/>
</dbReference>
<dbReference type="PROSITE" id="PS51898">
    <property type="entry name" value="TYR_RECOMBINASE"/>
    <property type="match status" value="1"/>
</dbReference>
<dbReference type="InterPro" id="IPR013762">
    <property type="entry name" value="Integrase-like_cat_sf"/>
</dbReference>
<dbReference type="Gene3D" id="1.10.150.130">
    <property type="match status" value="1"/>
</dbReference>
<dbReference type="PROSITE" id="PS51900">
    <property type="entry name" value="CB"/>
    <property type="match status" value="1"/>
</dbReference>
<dbReference type="Proteomes" id="UP000055047">
    <property type="component" value="Unassembled WGS sequence"/>
</dbReference>
<feature type="domain" description="Tyr recombinase" evidence="5">
    <location>
        <begin position="107"/>
        <end position="301"/>
    </location>
</feature>
<accession>A0A098EGX6</accession>
<dbReference type="NCBIfam" id="NF001399">
    <property type="entry name" value="PRK00283.1"/>
    <property type="match status" value="1"/>
</dbReference>
<dbReference type="Gene3D" id="1.10.443.10">
    <property type="entry name" value="Intergrase catalytic core"/>
    <property type="match status" value="1"/>
</dbReference>
<gene>
    <name evidence="7" type="primary">xerD</name>
    <name evidence="7" type="ORF">ANAPHAGO_00700</name>
</gene>
<dbReference type="PANTHER" id="PTHR30349:SF90">
    <property type="entry name" value="TYROSINE RECOMBINASE XERD"/>
    <property type="match status" value="1"/>
</dbReference>
<evidence type="ECO:0000256" key="2">
    <source>
        <dbReference type="ARBA" id="ARBA00023125"/>
    </source>
</evidence>
<dbReference type="PANTHER" id="PTHR30349">
    <property type="entry name" value="PHAGE INTEGRASE-RELATED"/>
    <property type="match status" value="1"/>
</dbReference>
<evidence type="ECO:0000256" key="4">
    <source>
        <dbReference type="PROSITE-ProRule" id="PRU01248"/>
    </source>
</evidence>
<evidence type="ECO:0000313" key="8">
    <source>
        <dbReference type="Proteomes" id="UP000055047"/>
    </source>
</evidence>
<evidence type="ECO:0000313" key="7">
    <source>
        <dbReference type="EMBL" id="CEG20561.1"/>
    </source>
</evidence>
<evidence type="ECO:0000256" key="3">
    <source>
        <dbReference type="ARBA" id="ARBA00023172"/>
    </source>
</evidence>
<dbReference type="GO" id="GO:0006310">
    <property type="term" value="P:DNA recombination"/>
    <property type="evidence" value="ECO:0007669"/>
    <property type="project" value="UniProtKB-KW"/>
</dbReference>
<dbReference type="GO" id="GO:0015074">
    <property type="term" value="P:DNA integration"/>
    <property type="evidence" value="ECO:0007669"/>
    <property type="project" value="UniProtKB-KW"/>
</dbReference>
<dbReference type="InterPro" id="IPR004107">
    <property type="entry name" value="Integrase_SAM-like_N"/>
</dbReference>
<protein>
    <submittedName>
        <fullName evidence="7">Tyrosine recombinase XerC</fullName>
    </submittedName>
</protein>
<keyword evidence="3" id="KW-0233">DNA recombination</keyword>
<dbReference type="SUPFAM" id="SSF56349">
    <property type="entry name" value="DNA breaking-rejoining enzymes"/>
    <property type="match status" value="1"/>
</dbReference>
<keyword evidence="1" id="KW-0229">DNA integration</keyword>
<dbReference type="GO" id="GO:0003677">
    <property type="term" value="F:DNA binding"/>
    <property type="evidence" value="ECO:0007669"/>
    <property type="project" value="UniProtKB-UniRule"/>
</dbReference>
<feature type="domain" description="Core-binding (CB)" evidence="6">
    <location>
        <begin position="1"/>
        <end position="86"/>
    </location>
</feature>